<dbReference type="InterPro" id="IPR050138">
    <property type="entry name" value="DHOase/Allantoinase_Hydrolase"/>
</dbReference>
<dbReference type="KEGG" id="kbi:30210844"/>
<dbReference type="GO" id="GO:0004038">
    <property type="term" value="F:allantoinase activity"/>
    <property type="evidence" value="ECO:0007669"/>
    <property type="project" value="TreeGrafter"/>
</dbReference>
<gene>
    <name evidence="3" type="ORF">I302_06445</name>
    <name evidence="4" type="ORF">I302_107815</name>
</gene>
<dbReference type="PANTHER" id="PTHR43668">
    <property type="entry name" value="ALLANTOINASE"/>
    <property type="match status" value="1"/>
</dbReference>
<reference evidence="4" key="4">
    <citation type="submission" date="2024-02" db="EMBL/GenBank/DDBJ databases">
        <title>Comparative genomics of Cryptococcus and Kwoniella reveals pathogenesis evolution and contrasting modes of karyotype evolution via chromosome fusion or intercentromeric recombination.</title>
        <authorList>
            <person name="Coelho M.A."/>
            <person name="David-Palma M."/>
            <person name="Shea T."/>
            <person name="Bowers K."/>
            <person name="McGinley-Smith S."/>
            <person name="Mohammad A.W."/>
            <person name="Gnirke A."/>
            <person name="Yurkov A.M."/>
            <person name="Nowrousian M."/>
            <person name="Sun S."/>
            <person name="Cuomo C.A."/>
            <person name="Heitman J."/>
        </authorList>
    </citation>
    <scope>NUCLEOTIDE SEQUENCE</scope>
    <source>
        <strain evidence="4">CBS 10118</strain>
    </source>
</reference>
<feature type="compositionally biased region" description="Low complexity" evidence="1">
    <location>
        <begin position="19"/>
        <end position="35"/>
    </location>
</feature>
<dbReference type="GO" id="GO:0006145">
    <property type="term" value="P:purine nucleobase catabolic process"/>
    <property type="evidence" value="ECO:0007669"/>
    <property type="project" value="TreeGrafter"/>
</dbReference>
<evidence type="ECO:0000313" key="4">
    <source>
        <dbReference type="EMBL" id="WVW85777.1"/>
    </source>
</evidence>
<dbReference type="RefSeq" id="XP_019044533.1">
    <property type="nucleotide sequence ID" value="XM_019193056.1"/>
</dbReference>
<accession>A0A1B9FXG2</accession>
<evidence type="ECO:0000256" key="1">
    <source>
        <dbReference type="SAM" id="MobiDB-lite"/>
    </source>
</evidence>
<dbReference type="Gene3D" id="3.20.20.140">
    <property type="entry name" value="Metal-dependent hydrolases"/>
    <property type="match status" value="2"/>
</dbReference>
<proteinExistence type="predicted"/>
<dbReference type="SUPFAM" id="SSF51556">
    <property type="entry name" value="Metallo-dependent hydrolases"/>
    <property type="match status" value="1"/>
</dbReference>
<dbReference type="Gene3D" id="2.30.40.10">
    <property type="entry name" value="Urease, subunit C, domain 1"/>
    <property type="match status" value="1"/>
</dbReference>
<dbReference type="GeneID" id="30210844"/>
<organism evidence="3">
    <name type="scientific">Kwoniella bestiolae CBS 10118</name>
    <dbReference type="NCBI Taxonomy" id="1296100"/>
    <lineage>
        <taxon>Eukaryota</taxon>
        <taxon>Fungi</taxon>
        <taxon>Dikarya</taxon>
        <taxon>Basidiomycota</taxon>
        <taxon>Agaricomycotina</taxon>
        <taxon>Tremellomycetes</taxon>
        <taxon>Tremellales</taxon>
        <taxon>Cryptococcaceae</taxon>
        <taxon>Kwoniella</taxon>
    </lineage>
</organism>
<protein>
    <submittedName>
        <fullName evidence="3">Amidohydrolase</fullName>
    </submittedName>
</protein>
<reference evidence="3" key="3">
    <citation type="submission" date="2014-01" db="EMBL/GenBank/DDBJ databases">
        <title>Evolution of pathogenesis and genome organization in the Tremellales.</title>
        <authorList>
            <person name="Cuomo C."/>
            <person name="Litvintseva A."/>
            <person name="Heitman J."/>
            <person name="Chen Y."/>
            <person name="Sun S."/>
            <person name="Springer D."/>
            <person name="Dromer F."/>
            <person name="Young S."/>
            <person name="Zeng Q."/>
            <person name="Chapman S."/>
            <person name="Gujja S."/>
            <person name="Saif S."/>
            <person name="Birren B."/>
        </authorList>
    </citation>
    <scope>NUCLEOTIDE SEQUENCE</scope>
    <source>
        <strain evidence="3">CBS 10118</strain>
    </source>
</reference>
<evidence type="ECO:0000313" key="3">
    <source>
        <dbReference type="EMBL" id="OCF23463.1"/>
    </source>
</evidence>
<feature type="domain" description="Amidohydrolase-related" evidence="2">
    <location>
        <begin position="443"/>
        <end position="527"/>
    </location>
</feature>
<feature type="compositionally biased region" description="Basic residues" evidence="1">
    <location>
        <begin position="1"/>
        <end position="11"/>
    </location>
</feature>
<dbReference type="VEuPathDB" id="FungiDB:I302_06445"/>
<dbReference type="EMBL" id="CP144546">
    <property type="protein sequence ID" value="WVW85777.1"/>
    <property type="molecule type" value="Genomic_DNA"/>
</dbReference>
<feature type="region of interest" description="Disordered" evidence="1">
    <location>
        <begin position="1"/>
        <end position="44"/>
    </location>
</feature>
<reference evidence="3" key="1">
    <citation type="submission" date="2013-07" db="EMBL/GenBank/DDBJ databases">
        <title>The Genome Sequence of Cryptococcus bestiolae CBS10118.</title>
        <authorList>
            <consortium name="The Broad Institute Genome Sequencing Platform"/>
            <person name="Cuomo C."/>
            <person name="Litvintseva A."/>
            <person name="Chen Y."/>
            <person name="Heitman J."/>
            <person name="Sun S."/>
            <person name="Springer D."/>
            <person name="Dromer F."/>
            <person name="Young S.K."/>
            <person name="Zeng Q."/>
            <person name="Gargeya S."/>
            <person name="Fitzgerald M."/>
            <person name="Abouelleil A."/>
            <person name="Alvarado L."/>
            <person name="Berlin A.M."/>
            <person name="Chapman S.B."/>
            <person name="Dewar J."/>
            <person name="Goldberg J."/>
            <person name="Griggs A."/>
            <person name="Gujja S."/>
            <person name="Hansen M."/>
            <person name="Howarth C."/>
            <person name="Imamovic A."/>
            <person name="Larimer J."/>
            <person name="McCowan C."/>
            <person name="Murphy C."/>
            <person name="Pearson M."/>
            <person name="Priest M."/>
            <person name="Roberts A."/>
            <person name="Saif S."/>
            <person name="Shea T."/>
            <person name="Sykes S."/>
            <person name="Wortman J."/>
            <person name="Nusbaum C."/>
            <person name="Birren B."/>
        </authorList>
    </citation>
    <scope>NUCLEOTIDE SEQUENCE [LARGE SCALE GENOMIC DNA]</scope>
    <source>
        <strain evidence="3">CBS 10118</strain>
    </source>
</reference>
<reference evidence="4" key="2">
    <citation type="submission" date="2013-07" db="EMBL/GenBank/DDBJ databases">
        <authorList>
            <consortium name="The Broad Institute Genome Sequencing Platform"/>
            <person name="Cuomo C."/>
            <person name="Litvintseva A."/>
            <person name="Chen Y."/>
            <person name="Heitman J."/>
            <person name="Sun S."/>
            <person name="Springer D."/>
            <person name="Dromer F."/>
            <person name="Young S.K."/>
            <person name="Zeng Q."/>
            <person name="Gargeya S."/>
            <person name="Fitzgerald M."/>
            <person name="Abouelleil A."/>
            <person name="Alvarado L."/>
            <person name="Berlin A.M."/>
            <person name="Chapman S.B."/>
            <person name="Dewar J."/>
            <person name="Goldberg J."/>
            <person name="Griggs A."/>
            <person name="Gujja S."/>
            <person name="Hansen M."/>
            <person name="Howarth C."/>
            <person name="Imamovic A."/>
            <person name="Larimer J."/>
            <person name="McCowan C."/>
            <person name="Murphy C."/>
            <person name="Pearson M."/>
            <person name="Priest M."/>
            <person name="Roberts A."/>
            <person name="Saif S."/>
            <person name="Shea T."/>
            <person name="Sykes S."/>
            <person name="Wortman J."/>
            <person name="Nusbaum C."/>
            <person name="Birren B."/>
        </authorList>
    </citation>
    <scope>NUCLEOTIDE SEQUENCE</scope>
    <source>
        <strain evidence="4">CBS 10118</strain>
    </source>
</reference>
<evidence type="ECO:0000313" key="5">
    <source>
        <dbReference type="Proteomes" id="UP000092730"/>
    </source>
</evidence>
<dbReference type="AlphaFoldDB" id="A0A1B9FXG2"/>
<dbReference type="EMBL" id="KI894023">
    <property type="protein sequence ID" value="OCF23463.1"/>
    <property type="molecule type" value="Genomic_DNA"/>
</dbReference>
<dbReference type="PANTHER" id="PTHR43668:SF5">
    <property type="entry name" value="AMIDOHYDROLASE 3 DOMAIN-CONTAINING PROTEIN"/>
    <property type="match status" value="1"/>
</dbReference>
<dbReference type="Pfam" id="PF01979">
    <property type="entry name" value="Amidohydro_1"/>
    <property type="match status" value="1"/>
</dbReference>
<evidence type="ECO:0000259" key="2">
    <source>
        <dbReference type="Pfam" id="PF01979"/>
    </source>
</evidence>
<dbReference type="Proteomes" id="UP000092730">
    <property type="component" value="Chromosome 6"/>
</dbReference>
<keyword evidence="5" id="KW-1185">Reference proteome</keyword>
<dbReference type="InterPro" id="IPR011059">
    <property type="entry name" value="Metal-dep_hydrolase_composite"/>
</dbReference>
<dbReference type="SUPFAM" id="SSF51338">
    <property type="entry name" value="Composite domain of metallo-dependent hydrolases"/>
    <property type="match status" value="1"/>
</dbReference>
<sequence>MSSHHSHKPRARYRDIEKPSSSSSSEESDIPLPSSYKPKHKKRSLPSKLPSLLALVGLLYLLSKINLHLEFPYPRPAPAPLPKYIEEGLKQCEIINRPTPHFKPSSHKREKNDRYVEGTKSVWLKNGTLWTGEKGGTEILRGVDVLLEGGVIRRVGSGKDIAGWPREKKGGKVEEIELGGAWVTPGFICLRMLYSIVDTHSHMGVDGAPELFGNEDTNSIKGSVQPWLRSLDGFNTHDLAFNLSIAGGITTMLVLPGSADSIGGQAFPFKPRWTHENTPQSMLVEPAWKIDNGTWARTHSWRHIKHACGENPKRVYGQTRMDNAYDFRRAYTEGKTLKDKQDRWCSSPKTQTEPFPESLEWEVLSDVIRGNVKVNIHCYETTDLNALVRISNEFQFPIAAFHHAHETYLVPDLLKQAWGPEPPAVAIFSTNARYKREAYRGSEFAAKILADEGLKVIMKSDHPVLDSRYLLTEASWVHHYGLNVSESLNSITTTPARAVGLDHRIGYLREGYDADLVVWDSFPLVLGATPKQTYIDGIPQIINPVVHEKPKEAQEVPKEEKGKWDKEIREALDTRGEPDLRARKSVRNVIYQGVGEFHLTPLEAGLGELDLSVFDSGKGDAVVVVRDGKITCAGDCSVEEELKGGLDFEVVDLKGGAITPGYITVGSYVGILEIRQEKVTGDGSAIDPLSEESEITTGIIAHAVDGAQFGGKDELLAYRSGVTTAVVSPKTSSWISGFAYAFSPESEHSLEHHSIQNPLTALHISLDNSKSSVSSKIAILRKLLSGHSHHASSSSEDEEGTELVRAFESIRKGELRLVIRTDKADVIASLIRLKRDVADKAKITILGGQESWIVADELAENDIGVIVSPVRSYPGEWDTRRIIPSIPLSNHTLPSYLVSHSVTVGLGIQEEWQARNTLYEAAWVYASSPKGVFTKRQALDLVGKNLEELLGLNKTSGKEASWVAHEGDPFEFGGRVRSVKGLGGEGKIDLF</sequence>
<dbReference type="OrthoDB" id="10258955at2759"/>
<dbReference type="GO" id="GO:0005737">
    <property type="term" value="C:cytoplasm"/>
    <property type="evidence" value="ECO:0007669"/>
    <property type="project" value="TreeGrafter"/>
</dbReference>
<dbReference type="InterPro" id="IPR032466">
    <property type="entry name" value="Metal_Hydrolase"/>
</dbReference>
<name>A0A1B9FXG2_9TREE</name>
<keyword evidence="3" id="KW-0378">Hydrolase</keyword>
<dbReference type="InterPro" id="IPR006680">
    <property type="entry name" value="Amidohydro-rel"/>
</dbReference>